<dbReference type="PANTHER" id="PTHR47785:SF4">
    <property type="entry name" value="ZN(II)2CYS6 TRANSCRIPTION FACTOR (EUROFUNG)"/>
    <property type="match status" value="1"/>
</dbReference>
<protein>
    <recommendedName>
        <fullName evidence="3">Zn(2)-C6 fungal-type domain-containing protein</fullName>
    </recommendedName>
</protein>
<dbReference type="CDD" id="cd00067">
    <property type="entry name" value="GAL4"/>
    <property type="match status" value="1"/>
</dbReference>
<feature type="region of interest" description="Disordered" evidence="2">
    <location>
        <begin position="515"/>
        <end position="578"/>
    </location>
</feature>
<proteinExistence type="predicted"/>
<dbReference type="PANTHER" id="PTHR47785">
    <property type="entry name" value="ZN(II)2CYS6 TRANSCRIPTION FACTOR (EUROFUNG)-RELATED-RELATED"/>
    <property type="match status" value="1"/>
</dbReference>
<dbReference type="InterPro" id="IPR053181">
    <property type="entry name" value="EcdB-like_regulator"/>
</dbReference>
<feature type="compositionally biased region" description="Polar residues" evidence="2">
    <location>
        <begin position="199"/>
        <end position="216"/>
    </location>
</feature>
<dbReference type="PROSITE" id="PS00463">
    <property type="entry name" value="ZN2_CY6_FUNGAL_1"/>
    <property type="match status" value="1"/>
</dbReference>
<feature type="compositionally biased region" description="Polar residues" evidence="2">
    <location>
        <begin position="444"/>
        <end position="459"/>
    </location>
</feature>
<dbReference type="InterPro" id="IPR036864">
    <property type="entry name" value="Zn2-C6_fun-type_DNA-bd_sf"/>
</dbReference>
<feature type="compositionally biased region" description="Pro residues" evidence="2">
    <location>
        <begin position="42"/>
        <end position="59"/>
    </location>
</feature>
<name>A0A6A5K220_9PLEO</name>
<gene>
    <name evidence="4" type="ORF">BDW02DRAFT_571770</name>
</gene>
<feature type="region of interest" description="Disordered" evidence="2">
    <location>
        <begin position="984"/>
        <end position="1005"/>
    </location>
</feature>
<feature type="region of interest" description="Disordered" evidence="2">
    <location>
        <begin position="691"/>
        <end position="721"/>
    </location>
</feature>
<dbReference type="Gene3D" id="4.10.240.10">
    <property type="entry name" value="Zn(2)-C6 fungal-type DNA-binding domain"/>
    <property type="match status" value="1"/>
</dbReference>
<dbReference type="EMBL" id="ML975356">
    <property type="protein sequence ID" value="KAF1831715.1"/>
    <property type="molecule type" value="Genomic_DNA"/>
</dbReference>
<evidence type="ECO:0000256" key="2">
    <source>
        <dbReference type="SAM" id="MobiDB-lite"/>
    </source>
</evidence>
<dbReference type="AlphaFoldDB" id="A0A6A5K220"/>
<feature type="compositionally biased region" description="Polar residues" evidence="2">
    <location>
        <begin position="705"/>
        <end position="716"/>
    </location>
</feature>
<dbReference type="SMART" id="SM00066">
    <property type="entry name" value="GAL4"/>
    <property type="match status" value="1"/>
</dbReference>
<feature type="compositionally biased region" description="Polar residues" evidence="2">
    <location>
        <begin position="527"/>
        <end position="538"/>
    </location>
</feature>
<dbReference type="InterPro" id="IPR001138">
    <property type="entry name" value="Zn2Cys6_DnaBD"/>
</dbReference>
<dbReference type="GO" id="GO:0008270">
    <property type="term" value="F:zinc ion binding"/>
    <property type="evidence" value="ECO:0007669"/>
    <property type="project" value="InterPro"/>
</dbReference>
<dbReference type="Pfam" id="PF00172">
    <property type="entry name" value="Zn_clus"/>
    <property type="match status" value="1"/>
</dbReference>
<evidence type="ECO:0000313" key="5">
    <source>
        <dbReference type="Proteomes" id="UP000800040"/>
    </source>
</evidence>
<evidence type="ECO:0000313" key="4">
    <source>
        <dbReference type="EMBL" id="KAF1831715.1"/>
    </source>
</evidence>
<dbReference type="PROSITE" id="PS50048">
    <property type="entry name" value="ZN2_CY6_FUNGAL_2"/>
    <property type="match status" value="1"/>
</dbReference>
<feature type="region of interest" description="Disordered" evidence="2">
    <location>
        <begin position="417"/>
        <end position="459"/>
    </location>
</feature>
<keyword evidence="5" id="KW-1185">Reference proteome</keyword>
<dbReference type="CDD" id="cd12148">
    <property type="entry name" value="fungal_TF_MHR"/>
    <property type="match status" value="1"/>
</dbReference>
<feature type="region of interest" description="Disordered" evidence="2">
    <location>
        <begin position="347"/>
        <end position="379"/>
    </location>
</feature>
<dbReference type="SUPFAM" id="SSF57701">
    <property type="entry name" value="Zn2/Cys6 DNA-binding domain"/>
    <property type="match status" value="1"/>
</dbReference>
<feature type="domain" description="Zn(2)-C6 fungal-type" evidence="3">
    <location>
        <begin position="264"/>
        <end position="293"/>
    </location>
</feature>
<feature type="region of interest" description="Disordered" evidence="2">
    <location>
        <begin position="1"/>
        <end position="237"/>
    </location>
</feature>
<evidence type="ECO:0000259" key="3">
    <source>
        <dbReference type="PROSITE" id="PS50048"/>
    </source>
</evidence>
<sequence length="1143" mass="127620">MAIADSRVPYLSMADPDAAQSKRARLDTGNLDHPPVYTAHALPPPPPPHHTQPTRPPSHPTLVQASSSPPSSNHYSVHTLPAPSPQYTHHGQGFPGPLPSPSLPPSDIRAFADPRNIPSPRQHTHGVSAASPVTIPQDRISSYRPAPPTPQSTAVPVPHRSRSTSVSISVDIKPQPQPPMEHGGHQPPWPMNHEHHRSNGSIPNGYSHSMSPSHPNGPSFHASVPPPSQPYAQPGTPYAQTPYMNDYGAAAQQMRRKQVRATQACNHCRSRKQKCDEARPCQFCRENNYDCQYKDVPPPKQDRSMMQLQDSVSSLQDSVNSINNVISRFVDRFEKWQESVESRLPPVSNHGIPVNHASPEAAFSAPTREQSNSRWPTPIQGRSQAYSVNGHMKMESPSVAHPNMMSPLGAQGSAPIKQESMFVPPPPQPMTPADSVRTDRSRTAENSSKESVGLQSDHSTPAHKLLEEWPNMNLFYKDIHYFKKLIDNGRLVSDYPLQLEQDRGLLRVWGVGEGYDLNDGTQGPGSPESSNDSETTSPAPGKDGLWGHPPFDQPSPFSEPSATPREYPTETYDYGLGRDGRPDFRRHVLFDLLKSYMETMHTFHPFMNESKLKRMFREFSDQYSPDVRTTSARSPAAGLHQLNHSLKRKRSTNGYDWTGPPRGEIERSLRNAIVLLVMALGKVCSHTARLPAPQSDRGSYDDNWGSPNASFNSEGSNDGRPRNIDILPGMAYYAYATDILGNQQGGNTTAHAQANLLAALYVSQFARVLESWSWINNACRIILILIKADYSKLRRDNNDQRRLWTSKERYRLNLVLCVYWTALQLESDILAEMSTLPPSGISAHQNDITYPEGVNETWPDQENNFAQQADLVNVSKNNMVMHNYSTQTFLRVVLNAAHNALYGPTGRMTFDPNNIKEVADTAETHSLILKRWRNMLSPELAWKDEELPSTDINIARVRAKYYGGFYMILRPYLKLASHYVEYPPPPPGTTGASQQNSDTDHGNSASSGRYVQMVELTEQQQRIIDIACKCIDSAIQSTIAFDRVGEEPGDTYNYFTPTRKKRLIVTNVFGTLHAQFGNMLVLASVFNSKLYPLLPKDTWLTKANLAALFKRTIDVLGEVADNSPILRVDLEILRNVQRQFGFE</sequence>
<feature type="compositionally biased region" description="Polar residues" evidence="2">
    <location>
        <begin position="990"/>
        <end position="1005"/>
    </location>
</feature>
<feature type="compositionally biased region" description="Polar residues" evidence="2">
    <location>
        <begin position="367"/>
        <end position="379"/>
    </location>
</feature>
<organism evidence="4 5">
    <name type="scientific">Decorospora gaudefroyi</name>
    <dbReference type="NCBI Taxonomy" id="184978"/>
    <lineage>
        <taxon>Eukaryota</taxon>
        <taxon>Fungi</taxon>
        <taxon>Dikarya</taxon>
        <taxon>Ascomycota</taxon>
        <taxon>Pezizomycotina</taxon>
        <taxon>Dothideomycetes</taxon>
        <taxon>Pleosporomycetidae</taxon>
        <taxon>Pleosporales</taxon>
        <taxon>Pleosporineae</taxon>
        <taxon>Pleosporaceae</taxon>
        <taxon>Decorospora</taxon>
    </lineage>
</organism>
<dbReference type="GO" id="GO:0000981">
    <property type="term" value="F:DNA-binding transcription factor activity, RNA polymerase II-specific"/>
    <property type="evidence" value="ECO:0007669"/>
    <property type="project" value="InterPro"/>
</dbReference>
<dbReference type="OrthoDB" id="5244761at2759"/>
<accession>A0A6A5K220</accession>
<dbReference type="Proteomes" id="UP000800040">
    <property type="component" value="Unassembled WGS sequence"/>
</dbReference>
<keyword evidence="1" id="KW-0539">Nucleus</keyword>
<evidence type="ECO:0000256" key="1">
    <source>
        <dbReference type="ARBA" id="ARBA00023242"/>
    </source>
</evidence>
<reference evidence="4" key="1">
    <citation type="submission" date="2020-01" db="EMBL/GenBank/DDBJ databases">
        <authorList>
            <consortium name="DOE Joint Genome Institute"/>
            <person name="Haridas S."/>
            <person name="Albert R."/>
            <person name="Binder M."/>
            <person name="Bloem J."/>
            <person name="Labutti K."/>
            <person name="Salamov A."/>
            <person name="Andreopoulos B."/>
            <person name="Baker S.E."/>
            <person name="Barry K."/>
            <person name="Bills G."/>
            <person name="Bluhm B.H."/>
            <person name="Cannon C."/>
            <person name="Castanera R."/>
            <person name="Culley D.E."/>
            <person name="Daum C."/>
            <person name="Ezra D."/>
            <person name="Gonzalez J.B."/>
            <person name="Henrissat B."/>
            <person name="Kuo A."/>
            <person name="Liang C."/>
            <person name="Lipzen A."/>
            <person name="Lutzoni F."/>
            <person name="Magnuson J."/>
            <person name="Mondo S."/>
            <person name="Nolan M."/>
            <person name="Ohm R."/>
            <person name="Pangilinan J."/>
            <person name="Park H.-J."/>
            <person name="Ramirez L."/>
            <person name="Alfaro M."/>
            <person name="Sun H."/>
            <person name="Tritt A."/>
            <person name="Yoshinaga Y."/>
            <person name="Zwiers L.-H."/>
            <person name="Turgeon B.G."/>
            <person name="Goodwin S.B."/>
            <person name="Spatafora J.W."/>
            <person name="Crous P.W."/>
            <person name="Grigoriev I.V."/>
        </authorList>
    </citation>
    <scope>NUCLEOTIDE SEQUENCE</scope>
    <source>
        <strain evidence="4">P77</strain>
    </source>
</reference>